<feature type="region of interest" description="Disordered" evidence="1">
    <location>
        <begin position="73"/>
        <end position="109"/>
    </location>
</feature>
<keyword evidence="2" id="KW-0472">Membrane</keyword>
<keyword evidence="2" id="KW-0812">Transmembrane</keyword>
<gene>
    <name evidence="3" type="ORF">MIPYR_10741</name>
</gene>
<evidence type="ECO:0000256" key="1">
    <source>
        <dbReference type="SAM" id="MobiDB-lite"/>
    </source>
</evidence>
<dbReference type="AlphaFoldDB" id="A0A1Y5NX32"/>
<accession>A0A1Y5NX32</accession>
<proteinExistence type="predicted"/>
<reference evidence="3" key="1">
    <citation type="submission" date="2016-03" db="EMBL/GenBank/DDBJ databases">
        <authorList>
            <person name="Ploux O."/>
        </authorList>
    </citation>
    <scope>NUCLEOTIDE SEQUENCE</scope>
    <source>
        <strain evidence="3">UC1</strain>
    </source>
</reference>
<feature type="transmembrane region" description="Helical" evidence="2">
    <location>
        <begin position="34"/>
        <end position="52"/>
    </location>
</feature>
<keyword evidence="2" id="KW-1133">Transmembrane helix</keyword>
<protein>
    <submittedName>
        <fullName evidence="3">Uncharacterized protein</fullName>
    </submittedName>
</protein>
<sequence length="109" mass="11746">MSGIRWRRVAIASIVVGMFALLMTMTILQWELPVWVVPVIPGFALVAISLLARPAPPVRGSAELYAADGYSDAELGRSRPTHPFVDPEAASEIGDALPADPLRLPDSPR</sequence>
<name>A0A1Y5NX32_9MICO</name>
<feature type="transmembrane region" description="Helical" evidence="2">
    <location>
        <begin position="9"/>
        <end position="28"/>
    </location>
</feature>
<organism evidence="3">
    <name type="scientific">uncultured Microbacterium sp</name>
    <dbReference type="NCBI Taxonomy" id="191216"/>
    <lineage>
        <taxon>Bacteria</taxon>
        <taxon>Bacillati</taxon>
        <taxon>Actinomycetota</taxon>
        <taxon>Actinomycetes</taxon>
        <taxon>Micrococcales</taxon>
        <taxon>Microbacteriaceae</taxon>
        <taxon>Microbacterium</taxon>
        <taxon>environmental samples</taxon>
    </lineage>
</organism>
<evidence type="ECO:0000313" key="3">
    <source>
        <dbReference type="EMBL" id="SBS70943.1"/>
    </source>
</evidence>
<dbReference type="EMBL" id="FLQR01000001">
    <property type="protein sequence ID" value="SBS70943.1"/>
    <property type="molecule type" value="Genomic_DNA"/>
</dbReference>
<dbReference type="RefSeq" id="WP_295573729.1">
    <property type="nucleotide sequence ID" value="NZ_FLQR01000001.1"/>
</dbReference>
<evidence type="ECO:0000256" key="2">
    <source>
        <dbReference type="SAM" id="Phobius"/>
    </source>
</evidence>